<evidence type="ECO:0000256" key="2">
    <source>
        <dbReference type="PIRNR" id="PIRNR016393"/>
    </source>
</evidence>
<keyword evidence="2" id="KW-0131">Cell cycle</keyword>
<keyword evidence="4" id="KW-1185">Reference proteome</keyword>
<comment type="caution">
    <text evidence="3">The sequence shown here is derived from an EMBL/GenBank/DDBJ whole genome shotgun (WGS) entry which is preliminary data.</text>
</comment>
<evidence type="ECO:0000313" key="4">
    <source>
        <dbReference type="Proteomes" id="UP001200034"/>
    </source>
</evidence>
<proteinExistence type="inferred from homology"/>
<dbReference type="PIRSF" id="PIRSF016393">
    <property type="entry name" value="Enh_rudimentary"/>
    <property type="match status" value="1"/>
</dbReference>
<evidence type="ECO:0000313" key="3">
    <source>
        <dbReference type="EMBL" id="KAH8360082.1"/>
    </source>
</evidence>
<sequence>MGHTILLVQPEKRVISRTFCDYETVHECMEGICKIYEEHLKLQKPYSSLITYDIRELFDFIDTLADISCLVYEKASNSYQPHNKAWIKEQIYLSLRQSSYGLDKHN</sequence>
<dbReference type="GO" id="GO:0006221">
    <property type="term" value="P:pyrimidine nucleotide biosynthetic process"/>
    <property type="evidence" value="ECO:0007669"/>
    <property type="project" value="UniProtKB-KW"/>
</dbReference>
<name>A0AAD4JVK0_9MUSC</name>
<comment type="similarity">
    <text evidence="1 2">Belongs to the E(R) family.</text>
</comment>
<accession>A0AAD4JVK0</accession>
<gene>
    <name evidence="3" type="ORF">KR093_010637</name>
</gene>
<dbReference type="PANTHER" id="PTHR12373">
    <property type="entry name" value="ENHANCER OF RUDIMENTARY ERH"/>
    <property type="match status" value="1"/>
</dbReference>
<dbReference type="Proteomes" id="UP001200034">
    <property type="component" value="Unassembled WGS sequence"/>
</dbReference>
<dbReference type="EMBL" id="JAJJHW010003409">
    <property type="protein sequence ID" value="KAH8360082.1"/>
    <property type="molecule type" value="Genomic_DNA"/>
</dbReference>
<dbReference type="AlphaFoldDB" id="A0AAD4JVK0"/>
<dbReference type="Gene3D" id="3.30.2260.10">
    <property type="entry name" value="Enhancer of rudimentary"/>
    <property type="match status" value="1"/>
</dbReference>
<organism evidence="3 4">
    <name type="scientific">Drosophila rubida</name>
    <dbReference type="NCBI Taxonomy" id="30044"/>
    <lineage>
        <taxon>Eukaryota</taxon>
        <taxon>Metazoa</taxon>
        <taxon>Ecdysozoa</taxon>
        <taxon>Arthropoda</taxon>
        <taxon>Hexapoda</taxon>
        <taxon>Insecta</taxon>
        <taxon>Pterygota</taxon>
        <taxon>Neoptera</taxon>
        <taxon>Endopterygota</taxon>
        <taxon>Diptera</taxon>
        <taxon>Brachycera</taxon>
        <taxon>Muscomorpha</taxon>
        <taxon>Ephydroidea</taxon>
        <taxon>Drosophilidae</taxon>
        <taxon>Drosophila</taxon>
    </lineage>
</organism>
<dbReference type="InterPro" id="IPR035912">
    <property type="entry name" value="EHR_sf"/>
</dbReference>
<keyword evidence="2" id="KW-0665">Pyrimidine biosynthesis</keyword>
<reference evidence="3" key="1">
    <citation type="journal article" date="2021" name="Mol. Ecol. Resour.">
        <title>Phylogenomic analyses of the genus Drosophila reveals genomic signals of climate adaptation.</title>
        <authorList>
            <person name="Li F."/>
            <person name="Rane R.V."/>
            <person name="Luria V."/>
            <person name="Xiong Z."/>
            <person name="Chen J."/>
            <person name="Li Z."/>
            <person name="Catullo R.A."/>
            <person name="Griffin P.C."/>
            <person name="Schiffer M."/>
            <person name="Pearce S."/>
            <person name="Lee S.F."/>
            <person name="McElroy K."/>
            <person name="Stocker A."/>
            <person name="Shirriffs J."/>
            <person name="Cockerell F."/>
            <person name="Coppin C."/>
            <person name="Sgro C.M."/>
            <person name="Karger A."/>
            <person name="Cain J.W."/>
            <person name="Weber J.A."/>
            <person name="Santpere G."/>
            <person name="Kirschner M.W."/>
            <person name="Hoffmann A.A."/>
            <person name="Oakeshott J.G."/>
            <person name="Zhang G."/>
        </authorList>
    </citation>
    <scope>NUCLEOTIDE SEQUENCE</scope>
    <source>
        <strain evidence="3">BGI-SZ-2011g</strain>
    </source>
</reference>
<dbReference type="PANTHER" id="PTHR12373:SF0">
    <property type="entry name" value="ENHANCER OF RUDIMENTARY HOMOLOG"/>
    <property type="match status" value="1"/>
</dbReference>
<dbReference type="SUPFAM" id="SSF143875">
    <property type="entry name" value="ERH-like"/>
    <property type="match status" value="1"/>
</dbReference>
<dbReference type="InterPro" id="IPR000781">
    <property type="entry name" value="ERH"/>
</dbReference>
<protein>
    <recommendedName>
        <fullName evidence="2">Protein enhancer of rudimentary</fullName>
    </recommendedName>
</protein>
<dbReference type="Pfam" id="PF01133">
    <property type="entry name" value="ER"/>
    <property type="match status" value="1"/>
</dbReference>
<evidence type="ECO:0000256" key="1">
    <source>
        <dbReference type="ARBA" id="ARBA00007491"/>
    </source>
</evidence>
<comment type="function">
    <text evidence="2">Acts as an enhancer of the rudimentary gene. Has a role in pyrimidine biosynthesis and the cell cycle.</text>
</comment>